<dbReference type="EMBL" id="SJPU01000001">
    <property type="protein sequence ID" value="TWU19675.1"/>
    <property type="molecule type" value="Genomic_DNA"/>
</dbReference>
<dbReference type="InterPro" id="IPR039421">
    <property type="entry name" value="Type_1_exporter"/>
</dbReference>
<evidence type="ECO:0000256" key="5">
    <source>
        <dbReference type="SAM" id="Phobius"/>
    </source>
</evidence>
<dbReference type="InterPro" id="IPR027417">
    <property type="entry name" value="P-loop_NTPase"/>
</dbReference>
<reference evidence="7 8" key="1">
    <citation type="journal article" date="2020" name="Antonie Van Leeuwenhoek">
        <title>Rhodopirellula heiligendammensis sp. nov., Rhodopirellula pilleata sp. nov., and Rhodopirellula solitaria sp. nov. isolated from natural or artificial marine surfaces in Northern Germany and California, USA, and emended description of the genus Rhodopirellula.</title>
        <authorList>
            <person name="Kallscheuer N."/>
            <person name="Wiegand S."/>
            <person name="Jogler M."/>
            <person name="Boedeker C."/>
            <person name="Peeters S.H."/>
            <person name="Rast P."/>
            <person name="Heuer A."/>
            <person name="Jetten M.S.M."/>
            <person name="Rohde M."/>
            <person name="Jogler C."/>
        </authorList>
    </citation>
    <scope>NUCLEOTIDE SEQUENCE [LARGE SCALE GENOMIC DNA]</scope>
    <source>
        <strain evidence="7 8">Poly21</strain>
    </source>
</reference>
<dbReference type="RefSeq" id="WP_146406443.1">
    <property type="nucleotide sequence ID" value="NZ_SJPU01000001.1"/>
</dbReference>
<feature type="transmembrane region" description="Helical" evidence="5">
    <location>
        <begin position="280"/>
        <end position="301"/>
    </location>
</feature>
<dbReference type="Pfam" id="PF00005">
    <property type="entry name" value="ABC_tran"/>
    <property type="match status" value="1"/>
</dbReference>
<dbReference type="AlphaFoldDB" id="A0A5C6C6F2"/>
<dbReference type="InterPro" id="IPR003439">
    <property type="entry name" value="ABC_transporter-like_ATP-bd"/>
</dbReference>
<dbReference type="OrthoDB" id="1640806at2"/>
<keyword evidence="2 5" id="KW-0812">Transmembrane</keyword>
<evidence type="ECO:0000256" key="2">
    <source>
        <dbReference type="ARBA" id="ARBA00022692"/>
    </source>
</evidence>
<name>A0A5C6C6F2_9BACT</name>
<dbReference type="InterPro" id="IPR036640">
    <property type="entry name" value="ABC1_TM_sf"/>
</dbReference>
<comment type="caution">
    <text evidence="7">The sequence shown here is derived from an EMBL/GenBank/DDBJ whole genome shotgun (WGS) entry which is preliminary data.</text>
</comment>
<dbReference type="GO" id="GO:0005524">
    <property type="term" value="F:ATP binding"/>
    <property type="evidence" value="ECO:0007669"/>
    <property type="project" value="UniProtKB-KW"/>
</dbReference>
<comment type="subcellular location">
    <subcellularLocation>
        <location evidence="1">Cell membrane</location>
        <topology evidence="1">Multi-pass membrane protein</topology>
    </subcellularLocation>
</comment>
<accession>A0A5C6C6F2</accession>
<keyword evidence="8" id="KW-1185">Reference proteome</keyword>
<feature type="domain" description="ABC transporter" evidence="6">
    <location>
        <begin position="372"/>
        <end position="616"/>
    </location>
</feature>
<keyword evidence="7" id="KW-0067">ATP-binding</keyword>
<evidence type="ECO:0000313" key="8">
    <source>
        <dbReference type="Proteomes" id="UP000319908"/>
    </source>
</evidence>
<organism evidence="7 8">
    <name type="scientific">Allorhodopirellula heiligendammensis</name>
    <dbReference type="NCBI Taxonomy" id="2714739"/>
    <lineage>
        <taxon>Bacteria</taxon>
        <taxon>Pseudomonadati</taxon>
        <taxon>Planctomycetota</taxon>
        <taxon>Planctomycetia</taxon>
        <taxon>Pirellulales</taxon>
        <taxon>Pirellulaceae</taxon>
        <taxon>Allorhodopirellula</taxon>
    </lineage>
</organism>
<feature type="transmembrane region" description="Helical" evidence="5">
    <location>
        <begin position="20"/>
        <end position="47"/>
    </location>
</feature>
<feature type="transmembrane region" description="Helical" evidence="5">
    <location>
        <begin position="178"/>
        <end position="211"/>
    </location>
</feature>
<evidence type="ECO:0000256" key="3">
    <source>
        <dbReference type="ARBA" id="ARBA00022989"/>
    </source>
</evidence>
<dbReference type="SUPFAM" id="SSF90123">
    <property type="entry name" value="ABC transporter transmembrane region"/>
    <property type="match status" value="1"/>
</dbReference>
<protein>
    <submittedName>
        <fullName evidence="7">ABC transporter ATP-binding protein</fullName>
    </submittedName>
</protein>
<dbReference type="PANTHER" id="PTHR24221:SF654">
    <property type="entry name" value="ATP-BINDING CASSETTE SUB-FAMILY B MEMBER 6"/>
    <property type="match status" value="1"/>
</dbReference>
<dbReference type="Proteomes" id="UP000319908">
    <property type="component" value="Unassembled WGS sequence"/>
</dbReference>
<keyword evidence="4 5" id="KW-0472">Membrane</keyword>
<evidence type="ECO:0000256" key="4">
    <source>
        <dbReference type="ARBA" id="ARBA00023136"/>
    </source>
</evidence>
<dbReference type="Gene3D" id="1.20.1560.10">
    <property type="entry name" value="ABC transporter type 1, transmembrane domain"/>
    <property type="match status" value="1"/>
</dbReference>
<dbReference type="GO" id="GO:0016887">
    <property type="term" value="F:ATP hydrolysis activity"/>
    <property type="evidence" value="ECO:0007669"/>
    <property type="project" value="InterPro"/>
</dbReference>
<dbReference type="PROSITE" id="PS50893">
    <property type="entry name" value="ABC_TRANSPORTER_2"/>
    <property type="match status" value="1"/>
</dbReference>
<keyword evidence="7" id="KW-0547">Nucleotide-binding</keyword>
<dbReference type="GO" id="GO:0005886">
    <property type="term" value="C:plasma membrane"/>
    <property type="evidence" value="ECO:0007669"/>
    <property type="project" value="UniProtKB-SubCell"/>
</dbReference>
<feature type="transmembrane region" description="Helical" evidence="5">
    <location>
        <begin position="307"/>
        <end position="327"/>
    </location>
</feature>
<gene>
    <name evidence="7" type="ORF">Poly21_18500</name>
</gene>
<evidence type="ECO:0000313" key="7">
    <source>
        <dbReference type="EMBL" id="TWU19675.1"/>
    </source>
</evidence>
<dbReference type="Gene3D" id="3.40.50.300">
    <property type="entry name" value="P-loop containing nucleotide triphosphate hydrolases"/>
    <property type="match status" value="1"/>
</dbReference>
<evidence type="ECO:0000259" key="6">
    <source>
        <dbReference type="PROSITE" id="PS50893"/>
    </source>
</evidence>
<keyword evidence="3 5" id="KW-1133">Transmembrane helix</keyword>
<feature type="transmembrane region" description="Helical" evidence="5">
    <location>
        <begin position="92"/>
        <end position="112"/>
    </location>
</feature>
<dbReference type="PANTHER" id="PTHR24221">
    <property type="entry name" value="ATP-BINDING CASSETTE SUB-FAMILY B"/>
    <property type="match status" value="1"/>
</dbReference>
<sequence>MNRFSTLDQPRRETAASGAVFHWFWAIVAGLSVPVLIVLFGMVAALVDDGELAHRPGDAIERGLMGSHVELGTYLHIPLTEGFQRQTPFTQLLELVALCVAVAGIICVTVWINRWSSDSRTRSVIKMLHQRVLQQSLKRSETEGAAAQRSRAKQLICTELPNLSVGLSLWYRVIPRSAVILIGCVVLALLVNIWLAILAVVSGAALWWLYVWLRSTGWLEMSQFEISQIRERLVGLIGDAPMMGRLQAGGLAEDAYEGELDALMRRLAANDARQGRLWPLLMFASCIAVAVLVMGLGANILHGEQGLSLPAALVLGMALTTAALSAARLNELARQLKLSSHAAEAVYLYLQRGDDVAPSERLVGIAGLRESVELRDVSLSDTTGKPILRELSLSLRPKSLVALLGSDDVSTQSLTELLMGFGRPQRGVVEIDGVTLKDVHPQALAKQVMWVAPDGPLWEGTITENLMSGVSKSVDKRDMVKVLEQLGIYEQITRLSDGLETMVGPVTDLRDGRSSDGLSMMSRYLLGIARAMLHQPAIVLVKEPPAPTEHVNSDPCLVALRSLADAGSLVLVLPRRLQTLRQADRVVLLNGPNLVGEGGHAELLNSSDLYRHLNYLLFNPYRHRAGV</sequence>
<proteinExistence type="predicted"/>
<evidence type="ECO:0000256" key="1">
    <source>
        <dbReference type="ARBA" id="ARBA00004651"/>
    </source>
</evidence>
<dbReference type="GO" id="GO:0034040">
    <property type="term" value="F:ATPase-coupled lipid transmembrane transporter activity"/>
    <property type="evidence" value="ECO:0007669"/>
    <property type="project" value="TreeGrafter"/>
</dbReference>
<dbReference type="SUPFAM" id="SSF52540">
    <property type="entry name" value="P-loop containing nucleoside triphosphate hydrolases"/>
    <property type="match status" value="1"/>
</dbReference>